<dbReference type="OrthoDB" id="186625at2759"/>
<dbReference type="SMART" id="SM00054">
    <property type="entry name" value="EFh"/>
    <property type="match status" value="2"/>
</dbReference>
<dbReference type="InterPro" id="IPR018247">
    <property type="entry name" value="EF_Hand_1_Ca_BS"/>
</dbReference>
<feature type="domain" description="EF-hand" evidence="2">
    <location>
        <begin position="20"/>
        <end position="55"/>
    </location>
</feature>
<dbReference type="PANTHER" id="PTHR34574">
    <property type="entry name" value="CALCIUM-BINDING EF-HAND FAMILY PROTEIN-RELATED"/>
    <property type="match status" value="1"/>
</dbReference>
<evidence type="ECO:0000313" key="4">
    <source>
        <dbReference type="RefSeq" id="XP_021283215.1"/>
    </source>
</evidence>
<dbReference type="PANTHER" id="PTHR34574:SF12">
    <property type="entry name" value="CALCIUM-BINDING EF HAND FAMILY PROTEIN"/>
    <property type="match status" value="1"/>
</dbReference>
<evidence type="ECO:0000256" key="1">
    <source>
        <dbReference type="ARBA" id="ARBA00022837"/>
    </source>
</evidence>
<accession>A0A6J1A8N2</accession>
<dbReference type="InterPro" id="IPR011992">
    <property type="entry name" value="EF-hand-dom_pair"/>
</dbReference>
<evidence type="ECO:0000259" key="2">
    <source>
        <dbReference type="PROSITE" id="PS50222"/>
    </source>
</evidence>
<reference evidence="4" key="1">
    <citation type="submission" date="2025-08" db="UniProtKB">
        <authorList>
            <consortium name="RefSeq"/>
        </authorList>
    </citation>
    <scope>IDENTIFICATION</scope>
    <source>
        <tissue evidence="4">Leaf</tissue>
    </source>
</reference>
<name>A0A6J1A8N2_9ROSI</name>
<dbReference type="CDD" id="cd00051">
    <property type="entry name" value="EFh"/>
    <property type="match status" value="1"/>
</dbReference>
<gene>
    <name evidence="4" type="primary">LOC110415809</name>
</gene>
<dbReference type="GO" id="GO:0005509">
    <property type="term" value="F:calcium ion binding"/>
    <property type="evidence" value="ECO:0007669"/>
    <property type="project" value="InterPro"/>
</dbReference>
<organism evidence="3 4">
    <name type="scientific">Herrania umbratica</name>
    <dbReference type="NCBI Taxonomy" id="108875"/>
    <lineage>
        <taxon>Eukaryota</taxon>
        <taxon>Viridiplantae</taxon>
        <taxon>Streptophyta</taxon>
        <taxon>Embryophyta</taxon>
        <taxon>Tracheophyta</taxon>
        <taxon>Spermatophyta</taxon>
        <taxon>Magnoliopsida</taxon>
        <taxon>eudicotyledons</taxon>
        <taxon>Gunneridae</taxon>
        <taxon>Pentapetalae</taxon>
        <taxon>rosids</taxon>
        <taxon>malvids</taxon>
        <taxon>Malvales</taxon>
        <taxon>Malvaceae</taxon>
        <taxon>Byttnerioideae</taxon>
        <taxon>Herrania</taxon>
    </lineage>
</organism>
<keyword evidence="3" id="KW-1185">Reference proteome</keyword>
<dbReference type="PROSITE" id="PS00018">
    <property type="entry name" value="EF_HAND_1"/>
    <property type="match status" value="1"/>
</dbReference>
<dbReference type="AlphaFoldDB" id="A0A6J1A8N2"/>
<proteinExistence type="predicted"/>
<sequence length="130" mass="14464">MSVAVLDGNTVTGFVEAKEAFGNCVDEYFKMLDSNGDGGISRDELAEGLGRIFTVELESKTEENIDRFYSTIFERFDEDRDGRIDPNEFESLMREIMLAMARGIGDLPVIVALDQDSLLMMAVKHELAGT</sequence>
<keyword evidence="1" id="KW-0106">Calcium</keyword>
<dbReference type="InterPro" id="IPR002048">
    <property type="entry name" value="EF_hand_dom"/>
</dbReference>
<evidence type="ECO:0000313" key="3">
    <source>
        <dbReference type="Proteomes" id="UP000504621"/>
    </source>
</evidence>
<dbReference type="Pfam" id="PF13499">
    <property type="entry name" value="EF-hand_7"/>
    <property type="match status" value="1"/>
</dbReference>
<feature type="domain" description="EF-hand" evidence="2">
    <location>
        <begin position="64"/>
        <end position="99"/>
    </location>
</feature>
<dbReference type="PROSITE" id="PS50222">
    <property type="entry name" value="EF_HAND_2"/>
    <property type="match status" value="2"/>
</dbReference>
<dbReference type="GeneID" id="110415809"/>
<protein>
    <submittedName>
        <fullName evidence="4">Guanylyl cyclase-activating protein 1</fullName>
    </submittedName>
</protein>
<dbReference type="Proteomes" id="UP000504621">
    <property type="component" value="Unplaced"/>
</dbReference>
<dbReference type="SUPFAM" id="SSF47473">
    <property type="entry name" value="EF-hand"/>
    <property type="match status" value="1"/>
</dbReference>
<dbReference type="RefSeq" id="XP_021283215.1">
    <property type="nucleotide sequence ID" value="XM_021427540.1"/>
</dbReference>
<dbReference type="Gene3D" id="1.10.238.10">
    <property type="entry name" value="EF-hand"/>
    <property type="match status" value="1"/>
</dbReference>